<name>A0AAD7F008_9AGAR</name>
<feature type="compositionally biased region" description="Acidic residues" evidence="1">
    <location>
        <begin position="177"/>
        <end position="191"/>
    </location>
</feature>
<comment type="caution">
    <text evidence="3">The sequence shown here is derived from an EMBL/GenBank/DDBJ whole genome shotgun (WGS) entry which is preliminary data.</text>
</comment>
<evidence type="ECO:0000313" key="3">
    <source>
        <dbReference type="EMBL" id="KAJ7358092.1"/>
    </source>
</evidence>
<reference evidence="3" key="1">
    <citation type="submission" date="2023-03" db="EMBL/GenBank/DDBJ databases">
        <title>Massive genome expansion in bonnet fungi (Mycena s.s.) driven by repeated elements and novel gene families across ecological guilds.</title>
        <authorList>
            <consortium name="Lawrence Berkeley National Laboratory"/>
            <person name="Harder C.B."/>
            <person name="Miyauchi S."/>
            <person name="Viragh M."/>
            <person name="Kuo A."/>
            <person name="Thoen E."/>
            <person name="Andreopoulos B."/>
            <person name="Lu D."/>
            <person name="Skrede I."/>
            <person name="Drula E."/>
            <person name="Henrissat B."/>
            <person name="Morin E."/>
            <person name="Kohler A."/>
            <person name="Barry K."/>
            <person name="LaButti K."/>
            <person name="Morin E."/>
            <person name="Salamov A."/>
            <person name="Lipzen A."/>
            <person name="Mereny Z."/>
            <person name="Hegedus B."/>
            <person name="Baldrian P."/>
            <person name="Stursova M."/>
            <person name="Weitz H."/>
            <person name="Taylor A."/>
            <person name="Grigoriev I.V."/>
            <person name="Nagy L.G."/>
            <person name="Martin F."/>
            <person name="Kauserud H."/>
        </authorList>
    </citation>
    <scope>NUCLEOTIDE SEQUENCE</scope>
    <source>
        <strain evidence="3">CBHHK002</strain>
    </source>
</reference>
<feature type="region of interest" description="Disordered" evidence="1">
    <location>
        <begin position="1037"/>
        <end position="1071"/>
    </location>
</feature>
<feature type="compositionally biased region" description="Acidic residues" evidence="1">
    <location>
        <begin position="95"/>
        <end position="114"/>
    </location>
</feature>
<keyword evidence="4" id="KW-1185">Reference proteome</keyword>
<feature type="compositionally biased region" description="Polar residues" evidence="1">
    <location>
        <begin position="1118"/>
        <end position="1145"/>
    </location>
</feature>
<feature type="domain" description="KOW" evidence="2">
    <location>
        <begin position="573"/>
        <end position="600"/>
    </location>
</feature>
<dbReference type="InterPro" id="IPR005824">
    <property type="entry name" value="KOW"/>
</dbReference>
<feature type="domain" description="KOW" evidence="2">
    <location>
        <begin position="443"/>
        <end position="470"/>
    </location>
</feature>
<feature type="region of interest" description="Disordered" evidence="1">
    <location>
        <begin position="649"/>
        <end position="668"/>
    </location>
</feature>
<proteinExistence type="predicted"/>
<dbReference type="SMART" id="SM00739">
    <property type="entry name" value="KOW"/>
    <property type="match status" value="3"/>
</dbReference>
<feature type="region of interest" description="Disordered" evidence="1">
    <location>
        <begin position="1116"/>
        <end position="1150"/>
    </location>
</feature>
<feature type="region of interest" description="Disordered" evidence="1">
    <location>
        <begin position="740"/>
        <end position="760"/>
    </location>
</feature>
<sequence length="1185" mass="131024">MPSTPCPNRVGDMRWLMGLILGSGSPGYPRISPITGRYVGASGDMSHSSHLLLTAMSPKLRTHAPTLDDILMEEDASDNAEGTPSWSQYIDDQAQDDTDSEMYDSGEDNDDEGMEAQVRREEADFFARENLAEAHEQWLRTGGPRPRIPTPPPLRGFARSPTPSAQDIRLIPPAQDMDVDEEEEEEEEEETLLGSSNSELASELFPPDNDSDPEEEEQHLPPPSSLTQVAARIRDHVSKYLDDQAEDSDEEAEEEHEGDEQEMKEDRDFVDDTAVHDDFVHRLPSKDDAGEVQKWVAHFQNADKIVLYERDVAREAAGEAGTPREMLSPRELALYNRAKHLRTGLQISKFERQRHLEMLEKVDVKVHTWVRAPKAFDCRVGFVLAVTDLAVIQDGRCKVRKQSFPMSQRWFPRVDPTFADIALFVGSPLSGLEQHTLAKPSPALDAGDRVVVVTGESQGSVGTIEHVRDIRIANERVSMARVITPDNKTIDVGLAQLKRHGLDLYYNFRIHDRVRVVSGGLYVGATGRVEQIDGCFLTIAVPNNSEVVGATLPSTMSNGNKIFIISIVHVTRQWAIGDSVRVTRGEHENRRGVIFHLHQDGFLQLYDTNTTFSDEQLHSFKVRCSDVDFDDRWTDMATKLPFAGWSQGTATTDQPVSSALPFSSPDKSQRGFQGIEVMVAKPADFIIPSRETKGYSDAGTQGFIVIPHKGFIGIIIGDFDSQECSDHLKKAALDSLAQAEEVNHGKQPHQQSQSRTGKLLKPEEPTYTRLRDPDIAGIIVTIRGDHSLETVRVPIEHVRHLRQVSFDLDMFFSPILRTMRPLEEARFFPYDILYGTRELEPPSNPRAVTYRGPFRSDTEKEPAPPRSTTPTPANAAVWASQWQPPLEGEDTGLWLCLPELAFKRLDVQVIGIATLKLKKTSAAVRNCEGRKGWVLPTSAIPRDAKKVDVCSIGKNGTMHPIDKSCVKPLRTDDEGHPLGETPQRVVVIGPDAEGSSSRLGEYAQVVPLALHDYPSINAAVVIVEFKNNGRDIQSARTRAVRTNDNKSRSRPWSGFVAASTTPRPPSTPAHDWIDDYETKAASLSAEVSEAKAVAEGDPTNAAKVLKYHRLGNAMPPMISNTNSLQPPTIQSDSGRRSPTPTSAHTSRGGLGASIKWTSSGIVQLVIAASLYGQINQLNAGSIPQA</sequence>
<evidence type="ECO:0000313" key="4">
    <source>
        <dbReference type="Proteomes" id="UP001218218"/>
    </source>
</evidence>
<protein>
    <recommendedName>
        <fullName evidence="2">KOW domain-containing protein</fullName>
    </recommendedName>
</protein>
<feature type="region of interest" description="Disordered" evidence="1">
    <location>
        <begin position="242"/>
        <end position="266"/>
    </location>
</feature>
<feature type="region of interest" description="Disordered" evidence="1">
    <location>
        <begin position="95"/>
        <end position="115"/>
    </location>
</feature>
<feature type="region of interest" description="Disordered" evidence="1">
    <location>
        <begin position="136"/>
        <end position="228"/>
    </location>
</feature>
<feature type="compositionally biased region" description="Acidic residues" evidence="1">
    <location>
        <begin position="243"/>
        <end position="266"/>
    </location>
</feature>
<feature type="compositionally biased region" description="Basic and acidic residues" evidence="1">
    <location>
        <begin position="854"/>
        <end position="863"/>
    </location>
</feature>
<evidence type="ECO:0000256" key="1">
    <source>
        <dbReference type="SAM" id="MobiDB-lite"/>
    </source>
</evidence>
<gene>
    <name evidence="3" type="ORF">DFH08DRAFT_801940</name>
</gene>
<organism evidence="3 4">
    <name type="scientific">Mycena albidolilacea</name>
    <dbReference type="NCBI Taxonomy" id="1033008"/>
    <lineage>
        <taxon>Eukaryota</taxon>
        <taxon>Fungi</taxon>
        <taxon>Dikarya</taxon>
        <taxon>Basidiomycota</taxon>
        <taxon>Agaricomycotina</taxon>
        <taxon>Agaricomycetes</taxon>
        <taxon>Agaricomycetidae</taxon>
        <taxon>Agaricales</taxon>
        <taxon>Marasmiineae</taxon>
        <taxon>Mycenaceae</taxon>
        <taxon>Mycena</taxon>
    </lineage>
</organism>
<accession>A0AAD7F008</accession>
<evidence type="ECO:0000259" key="2">
    <source>
        <dbReference type="SMART" id="SM00739"/>
    </source>
</evidence>
<feature type="domain" description="KOW" evidence="2">
    <location>
        <begin position="507"/>
        <end position="535"/>
    </location>
</feature>
<dbReference type="EMBL" id="JARIHO010000007">
    <property type="protein sequence ID" value="KAJ7358092.1"/>
    <property type="molecule type" value="Genomic_DNA"/>
</dbReference>
<feature type="compositionally biased region" description="Polar residues" evidence="1">
    <location>
        <begin position="649"/>
        <end position="661"/>
    </location>
</feature>
<dbReference type="AlphaFoldDB" id="A0AAD7F008"/>
<dbReference type="Proteomes" id="UP001218218">
    <property type="component" value="Unassembled WGS sequence"/>
</dbReference>
<feature type="region of interest" description="Disordered" evidence="1">
    <location>
        <begin position="844"/>
        <end position="874"/>
    </location>
</feature>